<feature type="compositionally biased region" description="Low complexity" evidence="12">
    <location>
        <begin position="816"/>
        <end position="830"/>
    </location>
</feature>
<dbReference type="GO" id="GO:0006357">
    <property type="term" value="P:regulation of transcription by RNA polymerase II"/>
    <property type="evidence" value="ECO:0007669"/>
    <property type="project" value="InterPro"/>
</dbReference>
<evidence type="ECO:0000259" key="13">
    <source>
        <dbReference type="PROSITE" id="PS50280"/>
    </source>
</evidence>
<feature type="region of interest" description="Disordered" evidence="12">
    <location>
        <begin position="111"/>
        <end position="239"/>
    </location>
</feature>
<dbReference type="Pfam" id="PF00856">
    <property type="entry name" value="SET"/>
    <property type="match status" value="1"/>
</dbReference>
<dbReference type="PROSITE" id="PS50868">
    <property type="entry name" value="POST_SET"/>
    <property type="match status" value="1"/>
</dbReference>
<evidence type="ECO:0000313" key="16">
    <source>
        <dbReference type="EMBL" id="TKX24566.1"/>
    </source>
</evidence>
<keyword evidence="7" id="KW-0949">S-adenosyl-L-methionine</keyword>
<dbReference type="GO" id="GO:0042054">
    <property type="term" value="F:histone methyltransferase activity"/>
    <property type="evidence" value="ECO:0007669"/>
    <property type="project" value="InterPro"/>
</dbReference>
<dbReference type="InterPro" id="IPR001214">
    <property type="entry name" value="SET_dom"/>
</dbReference>
<evidence type="ECO:0000256" key="9">
    <source>
        <dbReference type="ARBA" id="ARBA00023159"/>
    </source>
</evidence>
<name>A0A4U7B717_9PEZI</name>
<evidence type="ECO:0000259" key="15">
    <source>
        <dbReference type="PROSITE" id="PS51215"/>
    </source>
</evidence>
<dbReference type="EMBL" id="PTQR01000039">
    <property type="protein sequence ID" value="TKX24566.1"/>
    <property type="molecule type" value="Genomic_DNA"/>
</dbReference>
<feature type="compositionally biased region" description="Basic and acidic residues" evidence="12">
    <location>
        <begin position="682"/>
        <end position="697"/>
    </location>
</feature>
<feature type="compositionally biased region" description="Basic and acidic residues" evidence="12">
    <location>
        <begin position="903"/>
        <end position="914"/>
    </location>
</feature>
<keyword evidence="4" id="KW-0158">Chromosome</keyword>
<keyword evidence="5" id="KW-0489">Methyltransferase</keyword>
<feature type="domain" description="Post-SET" evidence="14">
    <location>
        <begin position="544"/>
        <end position="560"/>
    </location>
</feature>
<keyword evidence="9" id="KW-0010">Activator</keyword>
<feature type="region of interest" description="Disordered" evidence="12">
    <location>
        <begin position="278"/>
        <end position="299"/>
    </location>
</feature>
<evidence type="ECO:0000256" key="3">
    <source>
        <dbReference type="ARBA" id="ARBA00008089"/>
    </source>
</evidence>
<accession>A0A4U7B717</accession>
<evidence type="ECO:0000256" key="11">
    <source>
        <dbReference type="ARBA" id="ARBA00023242"/>
    </source>
</evidence>
<gene>
    <name evidence="16" type="ORF">C1H76_3175</name>
</gene>
<dbReference type="Pfam" id="PF07544">
    <property type="entry name" value="Med9"/>
    <property type="match status" value="1"/>
</dbReference>
<dbReference type="Proteomes" id="UP000308133">
    <property type="component" value="Unassembled WGS sequence"/>
</dbReference>
<evidence type="ECO:0000259" key="14">
    <source>
        <dbReference type="PROSITE" id="PS50868"/>
    </source>
</evidence>
<feature type="domain" description="SET" evidence="13">
    <location>
        <begin position="420"/>
        <end position="536"/>
    </location>
</feature>
<reference evidence="16 17" key="1">
    <citation type="submission" date="2018-02" db="EMBL/GenBank/DDBJ databases">
        <title>Draft genome sequences of Elsinoe sp., causing black scab on jojoba.</title>
        <authorList>
            <person name="Stodart B."/>
            <person name="Jeffress S."/>
            <person name="Ash G."/>
            <person name="Arun Chinnappa K."/>
        </authorList>
    </citation>
    <scope>NUCLEOTIDE SEQUENCE [LARGE SCALE GENOMIC DNA]</scope>
    <source>
        <strain evidence="16 17">Hillstone_2</strain>
    </source>
</reference>
<dbReference type="SMART" id="SM00570">
    <property type="entry name" value="AWS"/>
    <property type="match status" value="1"/>
</dbReference>
<evidence type="ECO:0000256" key="6">
    <source>
        <dbReference type="ARBA" id="ARBA00022679"/>
    </source>
</evidence>
<feature type="compositionally biased region" description="Polar residues" evidence="12">
    <location>
        <begin position="760"/>
        <end position="775"/>
    </location>
</feature>
<feature type="region of interest" description="Disordered" evidence="12">
    <location>
        <begin position="640"/>
        <end position="836"/>
    </location>
</feature>
<feature type="region of interest" description="Disordered" evidence="12">
    <location>
        <begin position="29"/>
        <end position="90"/>
    </location>
</feature>
<feature type="region of interest" description="Disordered" evidence="12">
    <location>
        <begin position="1"/>
        <end position="20"/>
    </location>
</feature>
<evidence type="ECO:0000313" key="17">
    <source>
        <dbReference type="Proteomes" id="UP000308133"/>
    </source>
</evidence>
<keyword evidence="6" id="KW-0808">Transferase</keyword>
<comment type="caution">
    <text evidence="16">The sequence shown here is derived from an EMBL/GenBank/DDBJ whole genome shotgun (WGS) entry which is preliminary data.</text>
</comment>
<evidence type="ECO:0000256" key="12">
    <source>
        <dbReference type="SAM" id="MobiDB-lite"/>
    </source>
</evidence>
<evidence type="ECO:0000256" key="2">
    <source>
        <dbReference type="ARBA" id="ARBA00004286"/>
    </source>
</evidence>
<feature type="domain" description="AWS" evidence="15">
    <location>
        <begin position="356"/>
        <end position="409"/>
    </location>
</feature>
<proteinExistence type="inferred from homology"/>
<comment type="subcellular location">
    <subcellularLocation>
        <location evidence="2">Chromosome</location>
    </subcellularLocation>
    <subcellularLocation>
        <location evidence="1">Nucleus</location>
    </subcellularLocation>
</comment>
<keyword evidence="10" id="KW-0804">Transcription</keyword>
<evidence type="ECO:0000256" key="1">
    <source>
        <dbReference type="ARBA" id="ARBA00004123"/>
    </source>
</evidence>
<dbReference type="PROSITE" id="PS51215">
    <property type="entry name" value="AWS"/>
    <property type="match status" value="1"/>
</dbReference>
<feature type="region of interest" description="Disordered" evidence="12">
    <location>
        <begin position="893"/>
        <end position="914"/>
    </location>
</feature>
<evidence type="ECO:0000256" key="7">
    <source>
        <dbReference type="ARBA" id="ARBA00022691"/>
    </source>
</evidence>
<keyword evidence="11" id="KW-0539">Nucleus</keyword>
<dbReference type="GO" id="GO:0005694">
    <property type="term" value="C:chromosome"/>
    <property type="evidence" value="ECO:0007669"/>
    <property type="project" value="UniProtKB-SubCell"/>
</dbReference>
<keyword evidence="8" id="KW-0805">Transcription regulation</keyword>
<dbReference type="InterPro" id="IPR050777">
    <property type="entry name" value="SET2_Histone-Lys_MeTrsfase"/>
</dbReference>
<evidence type="ECO:0000256" key="4">
    <source>
        <dbReference type="ARBA" id="ARBA00022454"/>
    </source>
</evidence>
<comment type="similarity">
    <text evidence="3">Belongs to the Mediator complex subunit 9 family.</text>
</comment>
<organism evidence="16 17">
    <name type="scientific">Elsinoe australis</name>
    <dbReference type="NCBI Taxonomy" id="40998"/>
    <lineage>
        <taxon>Eukaryota</taxon>
        <taxon>Fungi</taxon>
        <taxon>Dikarya</taxon>
        <taxon>Ascomycota</taxon>
        <taxon>Pezizomycotina</taxon>
        <taxon>Dothideomycetes</taxon>
        <taxon>Dothideomycetidae</taxon>
        <taxon>Myriangiales</taxon>
        <taxon>Elsinoaceae</taxon>
        <taxon>Elsinoe</taxon>
    </lineage>
</organism>
<feature type="compositionally biased region" description="Low complexity" evidence="12">
    <location>
        <begin position="29"/>
        <end position="47"/>
    </location>
</feature>
<dbReference type="AlphaFoldDB" id="A0A4U7B717"/>
<evidence type="ECO:0000256" key="5">
    <source>
        <dbReference type="ARBA" id="ARBA00022603"/>
    </source>
</evidence>
<evidence type="ECO:0000256" key="8">
    <source>
        <dbReference type="ARBA" id="ARBA00023015"/>
    </source>
</evidence>
<feature type="compositionally biased region" description="Polar residues" evidence="12">
    <location>
        <begin position="802"/>
        <end position="815"/>
    </location>
</feature>
<protein>
    <submittedName>
        <fullName evidence="16">SET domain-containing protein 5</fullName>
    </submittedName>
</protein>
<dbReference type="Pfam" id="PF17907">
    <property type="entry name" value="AWS"/>
    <property type="match status" value="1"/>
</dbReference>
<dbReference type="GO" id="GO:0003712">
    <property type="term" value="F:transcription coregulator activity"/>
    <property type="evidence" value="ECO:0007669"/>
    <property type="project" value="InterPro"/>
</dbReference>
<dbReference type="GO" id="GO:0016592">
    <property type="term" value="C:mediator complex"/>
    <property type="evidence" value="ECO:0007669"/>
    <property type="project" value="InterPro"/>
</dbReference>
<dbReference type="InterPro" id="IPR006560">
    <property type="entry name" value="AWS_dom"/>
</dbReference>
<dbReference type="GO" id="GO:0032259">
    <property type="term" value="P:methylation"/>
    <property type="evidence" value="ECO:0007669"/>
    <property type="project" value="UniProtKB-KW"/>
</dbReference>
<dbReference type="InterPro" id="IPR011425">
    <property type="entry name" value="Med9"/>
</dbReference>
<feature type="compositionally biased region" description="Basic and acidic residues" evidence="12">
    <location>
        <begin position="135"/>
        <end position="144"/>
    </location>
</feature>
<dbReference type="PANTHER" id="PTHR22884">
    <property type="entry name" value="SET DOMAIN PROTEINS"/>
    <property type="match status" value="1"/>
</dbReference>
<dbReference type="SMART" id="SM00317">
    <property type="entry name" value="SET"/>
    <property type="match status" value="1"/>
</dbReference>
<evidence type="ECO:0000256" key="10">
    <source>
        <dbReference type="ARBA" id="ARBA00023163"/>
    </source>
</evidence>
<dbReference type="InterPro" id="IPR003616">
    <property type="entry name" value="Post-SET_dom"/>
</dbReference>
<dbReference type="Gene3D" id="2.170.270.10">
    <property type="entry name" value="SET domain"/>
    <property type="match status" value="1"/>
</dbReference>
<sequence>MAKRTSLTRSTSASSASTMSNIFVAPSLSGESAAAASPSSTPPTSVADGSAEDGSSIKQEVAPSREESVNVEQGASRRSVRARSSVDSYNLATMSDLQLGKQIAKVKDTRSFSGDTLVNEAEPPAETPGTRRRRLEGEVEKALDMDWQVEDLPDVKPESSSGSKRKRRSSATLDKMSKAASKITSALGKRGRGVVDSGKGALGMASKRNSTSIATTDEEQAEKMASQIRNDENAPPAKKARLLDTIAEITSSINRNPSVKKPKKKWLTQGLYAGQPSDFKGTLSDAKKRSKSDAGSSGSAVMPYPMYSAGTREADFKLPYDVFAPLKRKENPKDWKKLSKNLFTPSAKEVWRTKKLERSICLCRPPAPGSDEEGCDENCLNRTMLYECDENNCALTEDQCTNRAFSDLAKRTKKGGQFDIGVEIIKTKECGHGLRANRCFAPGQIIIEYCGEVITQEESDRRMNEVYTAKDAFYLMEFDQGMIIDATKGNIARFVNHSCAPNCQMEKRIIRGEPKMALFAGPNGIFTGEELTYDYNFDNFSTLNVLDCRCGADLCRGKLERRDAKKEQTLAATLKRKLIEAASATPEPVVEKQPLKKRKTGRWSKGWSYIDPEMEALRLKEDALERGGSIDTRALETLKKEAEKSVKEEDEVVAGGRGSRTASVRAKERIMERASSVRSKMSRKEKSSDDGEIEEKKERRKSLLNRLGDALKDATNVTYEEREETTTTVEEKKFSFEASKPLLGSGESRASTETKRSSKTMKQTTLSWTPASASTQKQKQKQKGLPKPEEVPEDVDVLEMPSLNTYTPDPTSASQPPDSTTSSVTGSSSLPGGGLNYKDAAVAASFLKTRIRRTLAELAKLEDMERTVEEQEVEIRELERKVRGQREMLARLGGEAGRVMASQEERGMGEMETG</sequence>
<dbReference type="SUPFAM" id="SSF82199">
    <property type="entry name" value="SET domain"/>
    <property type="match status" value="1"/>
</dbReference>
<dbReference type="PROSITE" id="PS50280">
    <property type="entry name" value="SET"/>
    <property type="match status" value="1"/>
</dbReference>
<dbReference type="InterPro" id="IPR046341">
    <property type="entry name" value="SET_dom_sf"/>
</dbReference>